<dbReference type="AlphaFoldDB" id="A0A096ACQ3"/>
<dbReference type="Gene3D" id="1.25.40.390">
    <property type="match status" value="1"/>
</dbReference>
<dbReference type="OrthoDB" id="1109828at2"/>
<dbReference type="EMBL" id="JRNQ01000025">
    <property type="protein sequence ID" value="KGF44873.1"/>
    <property type="molecule type" value="Genomic_DNA"/>
</dbReference>
<organism evidence="2 3">
    <name type="scientific">Prevotella bivia DNF00320</name>
    <dbReference type="NCBI Taxonomy" id="1401068"/>
    <lineage>
        <taxon>Bacteria</taxon>
        <taxon>Pseudomonadati</taxon>
        <taxon>Bacteroidota</taxon>
        <taxon>Bacteroidia</taxon>
        <taxon>Bacteroidales</taxon>
        <taxon>Prevotellaceae</taxon>
        <taxon>Prevotella</taxon>
    </lineage>
</organism>
<dbReference type="Proteomes" id="UP000029525">
    <property type="component" value="Unassembled WGS sequence"/>
</dbReference>
<name>A0A096ACQ3_9BACT</name>
<feature type="chain" id="PRO_5001924472" description="Starch-binding protein" evidence="1">
    <location>
        <begin position="19"/>
        <end position="509"/>
    </location>
</feature>
<evidence type="ECO:0000313" key="2">
    <source>
        <dbReference type="EMBL" id="KGF44873.1"/>
    </source>
</evidence>
<keyword evidence="1" id="KW-0732">Signal</keyword>
<evidence type="ECO:0008006" key="4">
    <source>
        <dbReference type="Google" id="ProtNLM"/>
    </source>
</evidence>
<proteinExistence type="predicted"/>
<comment type="caution">
    <text evidence="2">The sequence shown here is derived from an EMBL/GenBank/DDBJ whole genome shotgun (WGS) entry which is preliminary data.</text>
</comment>
<dbReference type="InterPro" id="IPR011990">
    <property type="entry name" value="TPR-like_helical_dom_sf"/>
</dbReference>
<protein>
    <recommendedName>
        <fullName evidence="4">Starch-binding protein</fullName>
    </recommendedName>
</protein>
<dbReference type="PROSITE" id="PS51257">
    <property type="entry name" value="PROKAR_LIPOPROTEIN"/>
    <property type="match status" value="1"/>
</dbReference>
<reference evidence="2 3" key="1">
    <citation type="submission" date="2014-07" db="EMBL/GenBank/DDBJ databases">
        <authorList>
            <person name="McCorrison J."/>
            <person name="Sanka R."/>
            <person name="Torralba M."/>
            <person name="Gillis M."/>
            <person name="Haft D.H."/>
            <person name="Methe B."/>
            <person name="Sutton G."/>
            <person name="Nelson K.E."/>
        </authorList>
    </citation>
    <scope>NUCLEOTIDE SEQUENCE [LARGE SCALE GENOMIC DNA]</scope>
    <source>
        <strain evidence="2 3">DNF00320</strain>
    </source>
</reference>
<dbReference type="Pfam" id="PF12771">
    <property type="entry name" value="SusD-like_2"/>
    <property type="match status" value="1"/>
</dbReference>
<dbReference type="InterPro" id="IPR041662">
    <property type="entry name" value="SusD-like_2"/>
</dbReference>
<feature type="signal peptide" evidence="1">
    <location>
        <begin position="1"/>
        <end position="18"/>
    </location>
</feature>
<dbReference type="SUPFAM" id="SSF48452">
    <property type="entry name" value="TPR-like"/>
    <property type="match status" value="1"/>
</dbReference>
<accession>A0A096ACQ3</accession>
<gene>
    <name evidence="2" type="ORF">HMPREF0647_04890</name>
</gene>
<evidence type="ECO:0000313" key="3">
    <source>
        <dbReference type="Proteomes" id="UP000029525"/>
    </source>
</evidence>
<dbReference type="RefSeq" id="WP_036866721.1">
    <property type="nucleotide sequence ID" value="NZ_JRNQ01000025.1"/>
</dbReference>
<sequence>MRKSFKLTILAACVLGLAGCGDFGDINSSPNNISVPDTRYLLLGAEQYGGYFNWSDNYNPYAALYAQYISERKNVQQTKFGILNGTSSTIYRIAMQNCVSIINMNKDPAQKNLSSVKNLSSSNKNQIAVATTLKAFYMMHLADTYGSMPYSDAFKAKSEGNTKPKYDTVKDIYTTLDTELNEVYAMFEDGNLSSRYDVIYRGDINKWKKLNASIRMMMAIKLSDVDEATGKTRFLKAYNDGGIVANEDAMIRPYLQEDAAANPLYINIYVDGRVDYAPSSTLINNLLALKDPRVIAYATPNKAGDFNGWVWGHTNAQIPQDTEVFSEFAKRFKTQNASFCVISPTYILSLEAEAAYRGWIAADYKTLYEESIKKSFEYYDIKNLPTTGLSAATAGLLQANRTVSTYLEQDGVKLAGDKSVDDLHKIVMQRWLGNFMMDATQSWCDWRRFNYPELKVGDAGSVTLSVIPERLSQKTDDYEANMDNYKAAIQLQGEDKVTTRVWWDTTANH</sequence>
<evidence type="ECO:0000256" key="1">
    <source>
        <dbReference type="SAM" id="SignalP"/>
    </source>
</evidence>